<comment type="subcellular location">
    <subcellularLocation>
        <location evidence="1">Cell membrane</location>
        <topology evidence="1">Multi-pass membrane protein</topology>
    </subcellularLocation>
</comment>
<evidence type="ECO:0000256" key="6">
    <source>
        <dbReference type="ARBA" id="ARBA00022989"/>
    </source>
</evidence>
<proteinExistence type="predicted"/>
<feature type="transmembrane region" description="Helical" evidence="8">
    <location>
        <begin position="236"/>
        <end position="256"/>
    </location>
</feature>
<name>A0A7S8IEJ0_9CHLR</name>
<dbReference type="EMBL" id="CP062983">
    <property type="protein sequence ID" value="QPC82632.1"/>
    <property type="molecule type" value="Genomic_DNA"/>
</dbReference>
<organism evidence="10 11">
    <name type="scientific">Phototrophicus methaneseepsis</name>
    <dbReference type="NCBI Taxonomy" id="2710758"/>
    <lineage>
        <taxon>Bacteria</taxon>
        <taxon>Bacillati</taxon>
        <taxon>Chloroflexota</taxon>
        <taxon>Candidatus Thermofontia</taxon>
        <taxon>Phototrophicales</taxon>
        <taxon>Phototrophicaceae</taxon>
        <taxon>Phototrophicus</taxon>
    </lineage>
</organism>
<gene>
    <name evidence="10" type="ORF">G4Y79_23570</name>
</gene>
<evidence type="ECO:0000259" key="9">
    <source>
        <dbReference type="Pfam" id="PF13231"/>
    </source>
</evidence>
<keyword evidence="3" id="KW-0328">Glycosyltransferase</keyword>
<evidence type="ECO:0000256" key="5">
    <source>
        <dbReference type="ARBA" id="ARBA00022692"/>
    </source>
</evidence>
<reference evidence="10 11" key="1">
    <citation type="submission" date="2020-02" db="EMBL/GenBank/DDBJ databases">
        <authorList>
            <person name="Zheng R.K."/>
            <person name="Sun C.M."/>
        </authorList>
    </citation>
    <scope>NUCLEOTIDE SEQUENCE [LARGE SCALE GENOMIC DNA]</scope>
    <source>
        <strain evidence="11">rifampicinis</strain>
    </source>
</reference>
<keyword evidence="6 8" id="KW-1133">Transmembrane helix</keyword>
<evidence type="ECO:0000256" key="2">
    <source>
        <dbReference type="ARBA" id="ARBA00022475"/>
    </source>
</evidence>
<feature type="domain" description="Glycosyltransferase RgtA/B/C/D-like" evidence="9">
    <location>
        <begin position="91"/>
        <end position="254"/>
    </location>
</feature>
<evidence type="ECO:0000313" key="10">
    <source>
        <dbReference type="EMBL" id="QPC82632.1"/>
    </source>
</evidence>
<dbReference type="Proteomes" id="UP000594468">
    <property type="component" value="Chromosome"/>
</dbReference>
<keyword evidence="11" id="KW-1185">Reference proteome</keyword>
<feature type="transmembrane region" description="Helical" evidence="8">
    <location>
        <begin position="397"/>
        <end position="418"/>
    </location>
</feature>
<evidence type="ECO:0000256" key="8">
    <source>
        <dbReference type="SAM" id="Phobius"/>
    </source>
</evidence>
<dbReference type="GO" id="GO:0016763">
    <property type="term" value="F:pentosyltransferase activity"/>
    <property type="evidence" value="ECO:0007669"/>
    <property type="project" value="TreeGrafter"/>
</dbReference>
<evidence type="ECO:0000256" key="3">
    <source>
        <dbReference type="ARBA" id="ARBA00022676"/>
    </source>
</evidence>
<dbReference type="GO" id="GO:0005886">
    <property type="term" value="C:plasma membrane"/>
    <property type="evidence" value="ECO:0007669"/>
    <property type="project" value="UniProtKB-SubCell"/>
</dbReference>
<evidence type="ECO:0000313" key="11">
    <source>
        <dbReference type="Proteomes" id="UP000594468"/>
    </source>
</evidence>
<feature type="transmembrane region" description="Helical" evidence="8">
    <location>
        <begin position="430"/>
        <end position="450"/>
    </location>
</feature>
<keyword evidence="2" id="KW-1003">Cell membrane</keyword>
<feature type="transmembrane region" description="Helical" evidence="8">
    <location>
        <begin position="167"/>
        <end position="184"/>
    </location>
</feature>
<feature type="transmembrane region" description="Helical" evidence="8">
    <location>
        <begin position="111"/>
        <end position="130"/>
    </location>
</feature>
<evidence type="ECO:0000256" key="1">
    <source>
        <dbReference type="ARBA" id="ARBA00004651"/>
    </source>
</evidence>
<dbReference type="AlphaFoldDB" id="A0A7S8IEJ0"/>
<dbReference type="PANTHER" id="PTHR33908">
    <property type="entry name" value="MANNOSYLTRANSFERASE YKCB-RELATED"/>
    <property type="match status" value="1"/>
</dbReference>
<protein>
    <submittedName>
        <fullName evidence="10">Glycosyltransferase family 39 protein</fullName>
    </submittedName>
</protein>
<dbReference type="InterPro" id="IPR050297">
    <property type="entry name" value="LipidA_mod_glycosyltrf_83"/>
</dbReference>
<feature type="transmembrane region" description="Helical" evidence="8">
    <location>
        <begin position="365"/>
        <end position="385"/>
    </location>
</feature>
<feature type="transmembrane region" description="Helical" evidence="8">
    <location>
        <begin position="191"/>
        <end position="224"/>
    </location>
</feature>
<dbReference type="KEGG" id="pmet:G4Y79_23570"/>
<dbReference type="Pfam" id="PF13231">
    <property type="entry name" value="PMT_2"/>
    <property type="match status" value="1"/>
</dbReference>
<dbReference type="RefSeq" id="WP_195170701.1">
    <property type="nucleotide sequence ID" value="NZ_CP062983.1"/>
</dbReference>
<dbReference type="InterPro" id="IPR038731">
    <property type="entry name" value="RgtA/B/C-like"/>
</dbReference>
<sequence>MPSKVLQRILFWLILVSYALVGGLFAIQVPAWQAPDEPAHYNLVAQLVTDGAYPVIEQGDWDSAYLETIKSNQFAPVMLGRLATVQYEDHQPPLYYVLQAPVYLLTDGSLTALRMASVVMGSVVVMMAFLIGREVFPTQPQIALGTMALVAFIPQHVHILASVNNDALAEAVIAVALWLMVRYVKGRDVPVWLLGVVLGIGLITKTTTYFLLLPALIVIFMRWMRQPAVSRKLSRIVHLWAVLGLIALVIGGVWWLRNIATYGTPDFLGLAAHDAVVVGQPRTADLIAEVGVPSYLNRLMRTTMRSYWGQFGWMAQPLDGRIYLAIQVMLIFSLTGLILRLFIVAMRPQADSGSAEQPNSAFIQGQLWILMGVVLLLSLLAFIYYNTQFVQFQGRYLYPGLIPFALVLVLGVDAWRYWLIGWIRGTRWLVVLPFWAFALVDVYVLTRYIVPGLSAG</sequence>
<dbReference type="GO" id="GO:0009103">
    <property type="term" value="P:lipopolysaccharide biosynthetic process"/>
    <property type="evidence" value="ECO:0007669"/>
    <property type="project" value="UniProtKB-ARBA"/>
</dbReference>
<accession>A0A7S8IEJ0</accession>
<dbReference type="PANTHER" id="PTHR33908:SF11">
    <property type="entry name" value="MEMBRANE PROTEIN"/>
    <property type="match status" value="1"/>
</dbReference>
<keyword evidence="7 8" id="KW-0472">Membrane</keyword>
<evidence type="ECO:0000256" key="4">
    <source>
        <dbReference type="ARBA" id="ARBA00022679"/>
    </source>
</evidence>
<keyword evidence="5 8" id="KW-0812">Transmembrane</keyword>
<evidence type="ECO:0000256" key="7">
    <source>
        <dbReference type="ARBA" id="ARBA00023136"/>
    </source>
</evidence>
<keyword evidence="4 10" id="KW-0808">Transferase</keyword>
<feature type="transmembrane region" description="Helical" evidence="8">
    <location>
        <begin position="322"/>
        <end position="345"/>
    </location>
</feature>
<feature type="transmembrane region" description="Helical" evidence="8">
    <location>
        <begin position="9"/>
        <end position="29"/>
    </location>
</feature>